<organism evidence="3 4">
    <name type="scientific">Camelina sativa</name>
    <name type="common">False flax</name>
    <name type="synonym">Myagrum sativum</name>
    <dbReference type="NCBI Taxonomy" id="90675"/>
    <lineage>
        <taxon>Eukaryota</taxon>
        <taxon>Viridiplantae</taxon>
        <taxon>Streptophyta</taxon>
        <taxon>Embryophyta</taxon>
        <taxon>Tracheophyta</taxon>
        <taxon>Spermatophyta</taxon>
        <taxon>Magnoliopsida</taxon>
        <taxon>eudicotyledons</taxon>
        <taxon>Gunneridae</taxon>
        <taxon>Pentapetalae</taxon>
        <taxon>rosids</taxon>
        <taxon>malvids</taxon>
        <taxon>Brassicales</taxon>
        <taxon>Brassicaceae</taxon>
        <taxon>Camelineae</taxon>
        <taxon>Camelina</taxon>
    </lineage>
</organism>
<dbReference type="PANTHER" id="PTHR47926">
    <property type="entry name" value="PENTATRICOPEPTIDE REPEAT-CONTAINING PROTEIN"/>
    <property type="match status" value="1"/>
</dbReference>
<keyword evidence="3" id="KW-1185">Reference proteome</keyword>
<evidence type="ECO:0000313" key="3">
    <source>
        <dbReference type="Proteomes" id="UP000694864"/>
    </source>
</evidence>
<dbReference type="Pfam" id="PF01535">
    <property type="entry name" value="PPR"/>
    <property type="match status" value="1"/>
</dbReference>
<sequence length="162" mass="18153">MQEEMIGFSWATLTTILPHVPLLNSLMDMYGKCGEVEYSRRVFDGMLLNKDLTSWNTMLNCYAINGSIEEEMNLFDWMIESGVAPDGVTFVAFLSGCSDTGFTEYGLRLCERIIVGDVGITDSNEDTLKRNNLSRSAWTMTVIDGRSDDKIGSWNNYQTGGE</sequence>
<keyword evidence="1" id="KW-0677">Repeat</keyword>
<name>A0ABM0T0X1_CAMSA</name>
<evidence type="ECO:0000256" key="2">
    <source>
        <dbReference type="PROSITE-ProRule" id="PRU00708"/>
    </source>
</evidence>
<dbReference type="Gene3D" id="1.25.40.10">
    <property type="entry name" value="Tetratricopeptide repeat domain"/>
    <property type="match status" value="1"/>
</dbReference>
<dbReference type="Pfam" id="PF13041">
    <property type="entry name" value="PPR_2"/>
    <property type="match status" value="1"/>
</dbReference>
<dbReference type="NCBIfam" id="TIGR00756">
    <property type="entry name" value="PPR"/>
    <property type="match status" value="1"/>
</dbReference>
<dbReference type="InterPro" id="IPR046960">
    <property type="entry name" value="PPR_At4g14850-like_plant"/>
</dbReference>
<dbReference type="InterPro" id="IPR011990">
    <property type="entry name" value="TPR-like_helical_dom_sf"/>
</dbReference>
<dbReference type="Proteomes" id="UP000694864">
    <property type="component" value="Chromosome 1"/>
</dbReference>
<protein>
    <submittedName>
        <fullName evidence="4">Pentatricopeptide repeat-containing protein At3g14330-like</fullName>
    </submittedName>
</protein>
<proteinExistence type="predicted"/>
<gene>
    <name evidence="4" type="primary">LOC104704804</name>
</gene>
<dbReference type="InterPro" id="IPR002885">
    <property type="entry name" value="PPR_rpt"/>
</dbReference>
<feature type="repeat" description="PPR" evidence="2">
    <location>
        <begin position="51"/>
        <end position="85"/>
    </location>
</feature>
<reference evidence="3" key="1">
    <citation type="journal article" date="2014" name="Nat. Commun.">
        <title>The emerging biofuel crop Camelina sativa retains a highly undifferentiated hexaploid genome structure.</title>
        <authorList>
            <person name="Kagale S."/>
            <person name="Koh C."/>
            <person name="Nixon J."/>
            <person name="Bollina V."/>
            <person name="Clarke W.E."/>
            <person name="Tuteja R."/>
            <person name="Spillane C."/>
            <person name="Robinson S.J."/>
            <person name="Links M.G."/>
            <person name="Clarke C."/>
            <person name="Higgins E.E."/>
            <person name="Huebert T."/>
            <person name="Sharpe A.G."/>
            <person name="Parkin I.A."/>
        </authorList>
    </citation>
    <scope>NUCLEOTIDE SEQUENCE [LARGE SCALE GENOMIC DNA]</scope>
    <source>
        <strain evidence="3">cv. DH55</strain>
    </source>
</reference>
<dbReference type="PROSITE" id="PS51375">
    <property type="entry name" value="PPR"/>
    <property type="match status" value="1"/>
</dbReference>
<evidence type="ECO:0000313" key="4">
    <source>
        <dbReference type="RefSeq" id="XP_010419139.1"/>
    </source>
</evidence>
<reference evidence="4" key="2">
    <citation type="submission" date="2025-08" db="UniProtKB">
        <authorList>
            <consortium name="RefSeq"/>
        </authorList>
    </citation>
    <scope>IDENTIFICATION</scope>
    <source>
        <tissue evidence="4">Leaf</tissue>
    </source>
</reference>
<dbReference type="RefSeq" id="XP_010419139.1">
    <property type="nucleotide sequence ID" value="XM_010420837.1"/>
</dbReference>
<dbReference type="GeneID" id="104704804"/>
<evidence type="ECO:0000256" key="1">
    <source>
        <dbReference type="ARBA" id="ARBA00022737"/>
    </source>
</evidence>
<accession>A0ABM0T0X1</accession>